<feature type="domain" description="Orotidine 5'-phosphate decarboxylase" evidence="9">
    <location>
        <begin position="7"/>
        <end position="232"/>
    </location>
</feature>
<feature type="binding site" evidence="7">
    <location>
        <begin position="63"/>
        <end position="72"/>
    </location>
    <ligand>
        <name>substrate</name>
    </ligand>
</feature>
<dbReference type="NCBIfam" id="TIGR01740">
    <property type="entry name" value="pyrF"/>
    <property type="match status" value="1"/>
</dbReference>
<evidence type="ECO:0000256" key="6">
    <source>
        <dbReference type="ARBA" id="ARBA00049157"/>
    </source>
</evidence>
<evidence type="ECO:0000256" key="8">
    <source>
        <dbReference type="RuleBase" id="RU000512"/>
    </source>
</evidence>
<organism evidence="10 11">
    <name type="scientific">Thermoactinomyces vulgaris</name>
    <dbReference type="NCBI Taxonomy" id="2026"/>
    <lineage>
        <taxon>Bacteria</taxon>
        <taxon>Bacillati</taxon>
        <taxon>Bacillota</taxon>
        <taxon>Bacilli</taxon>
        <taxon>Bacillales</taxon>
        <taxon>Thermoactinomycetaceae</taxon>
        <taxon>Thermoactinomyces</taxon>
    </lineage>
</organism>
<feature type="binding site" evidence="7">
    <location>
        <position position="187"/>
    </location>
    <ligand>
        <name>substrate</name>
    </ligand>
</feature>
<dbReference type="NCBIfam" id="NF001273">
    <property type="entry name" value="PRK00230.1"/>
    <property type="match status" value="1"/>
</dbReference>
<dbReference type="PANTHER" id="PTHR32119:SF2">
    <property type="entry name" value="OROTIDINE 5'-PHOSPHATE DECARBOXYLASE"/>
    <property type="match status" value="1"/>
</dbReference>
<sequence length="237" mass="25967">MENPQNRIFLALDVPDEKQADRLLSLWDPGERPLIKVGYQLFFSAGPQWVEKRKNAGDTIFLDLKLHDIPNTVAKGIESLSRLGVDFVTIHASGGRKMMEKAREIAEKHAGGSRRLKLLAVTQLTSTDQRMLNQELGIPGNVRESVQKLASLACDAGMDGVICSGLEARWVKQAAGPGFLAVTPGIRPQGFSNNDQKRIVTPREAVLNGADYLVVGRPVTQAPDPKKAFQSLVEEIC</sequence>
<reference evidence="10 11" key="1">
    <citation type="submission" date="2020-12" db="EMBL/GenBank/DDBJ databases">
        <title>WGS of Thermoactinomyces spp.</title>
        <authorList>
            <person name="Cheng K."/>
        </authorList>
    </citation>
    <scope>NUCLEOTIDE SEQUENCE [LARGE SCALE GENOMIC DNA]</scope>
    <source>
        <strain evidence="11">CICC 10650\ACCC 41061</strain>
    </source>
</reference>
<dbReference type="InterPro" id="IPR014732">
    <property type="entry name" value="OMPdecase"/>
</dbReference>
<dbReference type="InterPro" id="IPR011060">
    <property type="entry name" value="RibuloseP-bd_barrel"/>
</dbReference>
<comment type="subunit">
    <text evidence="7">Homodimer.</text>
</comment>
<name>A0ABS0QHR2_THEVU</name>
<evidence type="ECO:0000256" key="3">
    <source>
        <dbReference type="ARBA" id="ARBA00022793"/>
    </source>
</evidence>
<feature type="binding site" evidence="7">
    <location>
        <position position="216"/>
    </location>
    <ligand>
        <name>substrate</name>
    </ligand>
</feature>
<dbReference type="PANTHER" id="PTHR32119">
    <property type="entry name" value="OROTIDINE 5'-PHOSPHATE DECARBOXYLASE"/>
    <property type="match status" value="1"/>
</dbReference>
<comment type="caution">
    <text evidence="10">The sequence shown here is derived from an EMBL/GenBank/DDBJ whole genome shotgun (WGS) entry which is preliminary data.</text>
</comment>
<dbReference type="EC" id="4.1.1.23" evidence="7"/>
<evidence type="ECO:0000259" key="9">
    <source>
        <dbReference type="SMART" id="SM00934"/>
    </source>
</evidence>
<proteinExistence type="inferred from homology"/>
<comment type="pathway">
    <text evidence="2 7 8">Pyrimidine metabolism; UMP biosynthesis via de novo pathway; UMP from orotate: step 2/2.</text>
</comment>
<dbReference type="SMART" id="SM00934">
    <property type="entry name" value="OMPdecase"/>
    <property type="match status" value="1"/>
</dbReference>
<keyword evidence="11" id="KW-1185">Reference proteome</keyword>
<evidence type="ECO:0000256" key="1">
    <source>
        <dbReference type="ARBA" id="ARBA00002356"/>
    </source>
</evidence>
<gene>
    <name evidence="7 10" type="primary">pyrF</name>
    <name evidence="10" type="ORF">I8U22_08315</name>
</gene>
<feature type="binding site" evidence="7">
    <location>
        <position position="36"/>
    </location>
    <ligand>
        <name>substrate</name>
    </ligand>
</feature>
<accession>A0ABS0QHR2</accession>
<evidence type="ECO:0000313" key="10">
    <source>
        <dbReference type="EMBL" id="MBH8588816.1"/>
    </source>
</evidence>
<keyword evidence="5 7" id="KW-0456">Lyase</keyword>
<keyword evidence="4 7" id="KW-0665">Pyrimidine biosynthesis</keyword>
<dbReference type="RefSeq" id="WP_037994925.1">
    <property type="nucleotide sequence ID" value="NZ_CP036487.1"/>
</dbReference>
<protein>
    <recommendedName>
        <fullName evidence="7">Orotidine 5'-phosphate decarboxylase</fullName>
        <ecNumber evidence="7">4.1.1.23</ecNumber>
    </recommendedName>
    <alternativeName>
        <fullName evidence="7">OMP decarboxylase</fullName>
        <shortName evidence="7">OMPDCase</shortName>
        <shortName evidence="7">OMPdecase</shortName>
    </alternativeName>
</protein>
<dbReference type="CDD" id="cd04725">
    <property type="entry name" value="OMP_decarboxylase_like"/>
    <property type="match status" value="1"/>
</dbReference>
<dbReference type="Pfam" id="PF00215">
    <property type="entry name" value="OMPdecase"/>
    <property type="match status" value="1"/>
</dbReference>
<dbReference type="GO" id="GO:0004590">
    <property type="term" value="F:orotidine-5'-phosphate decarboxylase activity"/>
    <property type="evidence" value="ECO:0007669"/>
    <property type="project" value="UniProtKB-EC"/>
</dbReference>
<dbReference type="Proteomes" id="UP000641910">
    <property type="component" value="Unassembled WGS sequence"/>
</dbReference>
<comment type="function">
    <text evidence="1 7">Catalyzes the decarboxylation of orotidine 5'-monophosphate (OMP) to uridine 5'-monophosphate (UMP).</text>
</comment>
<keyword evidence="3 7" id="KW-0210">Decarboxylase</keyword>
<evidence type="ECO:0000313" key="11">
    <source>
        <dbReference type="Proteomes" id="UP000641910"/>
    </source>
</evidence>
<dbReference type="InterPro" id="IPR018089">
    <property type="entry name" value="OMPdecase_AS"/>
</dbReference>
<evidence type="ECO:0000256" key="2">
    <source>
        <dbReference type="ARBA" id="ARBA00004861"/>
    </source>
</evidence>
<dbReference type="InterPro" id="IPR047596">
    <property type="entry name" value="OMPdecase_bac"/>
</dbReference>
<feature type="binding site" evidence="7">
    <location>
        <position position="196"/>
    </location>
    <ligand>
        <name>substrate</name>
    </ligand>
</feature>
<evidence type="ECO:0000256" key="7">
    <source>
        <dbReference type="HAMAP-Rule" id="MF_01200"/>
    </source>
</evidence>
<comment type="similarity">
    <text evidence="7">Belongs to the OMP decarboxylase family. Type 1 subfamily.</text>
</comment>
<feature type="binding site" evidence="7">
    <location>
        <position position="13"/>
    </location>
    <ligand>
        <name>substrate</name>
    </ligand>
</feature>
<dbReference type="InterPro" id="IPR001754">
    <property type="entry name" value="OMPdeCOase_dom"/>
</dbReference>
<dbReference type="HAMAP" id="MF_01200_B">
    <property type="entry name" value="OMPdecase_type1_B"/>
    <property type="match status" value="1"/>
</dbReference>
<evidence type="ECO:0000256" key="4">
    <source>
        <dbReference type="ARBA" id="ARBA00022975"/>
    </source>
</evidence>
<dbReference type="Gene3D" id="3.20.20.70">
    <property type="entry name" value="Aldolase class I"/>
    <property type="match status" value="1"/>
</dbReference>
<dbReference type="PROSITE" id="PS00156">
    <property type="entry name" value="OMPDECASE"/>
    <property type="match status" value="1"/>
</dbReference>
<dbReference type="InterPro" id="IPR013785">
    <property type="entry name" value="Aldolase_TIM"/>
</dbReference>
<evidence type="ECO:0000256" key="5">
    <source>
        <dbReference type="ARBA" id="ARBA00023239"/>
    </source>
</evidence>
<feature type="binding site" evidence="7">
    <location>
        <position position="125"/>
    </location>
    <ligand>
        <name>substrate</name>
    </ligand>
</feature>
<feature type="active site" description="Proton donor" evidence="7">
    <location>
        <position position="65"/>
    </location>
</feature>
<dbReference type="EMBL" id="JAECVU010000004">
    <property type="protein sequence ID" value="MBH8588816.1"/>
    <property type="molecule type" value="Genomic_DNA"/>
</dbReference>
<comment type="catalytic activity">
    <reaction evidence="6 7 8">
        <text>orotidine 5'-phosphate + H(+) = UMP + CO2</text>
        <dbReference type="Rhea" id="RHEA:11596"/>
        <dbReference type="ChEBI" id="CHEBI:15378"/>
        <dbReference type="ChEBI" id="CHEBI:16526"/>
        <dbReference type="ChEBI" id="CHEBI:57538"/>
        <dbReference type="ChEBI" id="CHEBI:57865"/>
        <dbReference type="EC" id="4.1.1.23"/>
    </reaction>
</comment>
<feature type="binding site" evidence="7">
    <location>
        <position position="217"/>
    </location>
    <ligand>
        <name>substrate</name>
    </ligand>
</feature>
<dbReference type="SUPFAM" id="SSF51366">
    <property type="entry name" value="Ribulose-phoshate binding barrel"/>
    <property type="match status" value="1"/>
</dbReference>